<keyword evidence="1" id="KW-0732">Signal</keyword>
<dbReference type="InterPro" id="IPR023614">
    <property type="entry name" value="Porin_dom_sf"/>
</dbReference>
<feature type="chain" id="PRO_5045401756" description="Porin" evidence="1">
    <location>
        <begin position="19"/>
        <end position="400"/>
    </location>
</feature>
<feature type="signal peptide" evidence="1">
    <location>
        <begin position="1"/>
        <end position="18"/>
    </location>
</feature>
<accession>A0ABS1KMX6</accession>
<dbReference type="EMBL" id="JAERRB010000001">
    <property type="protein sequence ID" value="MBL0739626.1"/>
    <property type="molecule type" value="Genomic_DNA"/>
</dbReference>
<proteinExistence type="predicted"/>
<dbReference type="InterPro" id="IPR010870">
    <property type="entry name" value="Porin_O/P"/>
</dbReference>
<dbReference type="Proteomes" id="UP000613030">
    <property type="component" value="Unassembled WGS sequence"/>
</dbReference>
<evidence type="ECO:0008006" key="4">
    <source>
        <dbReference type="Google" id="ProtNLM"/>
    </source>
</evidence>
<protein>
    <recommendedName>
        <fullName evidence="4">Porin</fullName>
    </recommendedName>
</protein>
<dbReference type="RefSeq" id="WP_202006605.1">
    <property type="nucleotide sequence ID" value="NZ_JAERRB010000001.1"/>
</dbReference>
<name>A0ABS1KMX6_9BACT</name>
<dbReference type="Gene3D" id="2.40.160.10">
    <property type="entry name" value="Porin"/>
    <property type="match status" value="1"/>
</dbReference>
<evidence type="ECO:0000256" key="1">
    <source>
        <dbReference type="SAM" id="SignalP"/>
    </source>
</evidence>
<comment type="caution">
    <text evidence="2">The sequence shown here is derived from an EMBL/GenBank/DDBJ whole genome shotgun (WGS) entry which is preliminary data.</text>
</comment>
<sequence length="400" mass="44332">MKRLPGFVLMLLATTAMAQENYWIKPDSLFKFVQPTASVQFWGAYSSGEKAQFAANGPLEAAQDRMSFMLRRARFGFKGKPYKRVSYVLTVQLDNLGKDKLSSVRGATNTGTLGILDAFVTTRVTNNEMAFITVGYLQPQISRECITGDINVNSLDKSVSQTYIRQHMDGKNYGRAAGLNVGGTKTKGNFSLTYNAGIFNNMTTAADTKNFPESSGKNWSPLMVERIALTFGDPEKKTYSINYETNNFFNKRNGITIAGFSSQQGGTDIFSNSHINGFDVLLNFKNLNLDGEWAWLDRTKEGTSTHAQTGHIRAGYNLIVADKYFLEPCFMITDYSGDAAGQFTGRDRLYDAGVNWYLNQRNFKISVHYIAQEGAGVNGYTDGVTFKKGNFLGAALVVIM</sequence>
<keyword evidence="3" id="KW-1185">Reference proteome</keyword>
<gene>
    <name evidence="2" type="ORF">JI741_00290</name>
</gene>
<reference evidence="2 3" key="1">
    <citation type="submission" date="2021-01" db="EMBL/GenBank/DDBJ databases">
        <title>Chryseolinea sp. Jin1 Genome sequencing and assembly.</title>
        <authorList>
            <person name="Kim I."/>
        </authorList>
    </citation>
    <scope>NUCLEOTIDE SEQUENCE [LARGE SCALE GENOMIC DNA]</scope>
    <source>
        <strain evidence="2 3">Jin1</strain>
    </source>
</reference>
<evidence type="ECO:0000313" key="2">
    <source>
        <dbReference type="EMBL" id="MBL0739626.1"/>
    </source>
</evidence>
<dbReference type="Pfam" id="PF07396">
    <property type="entry name" value="Porin_O_P"/>
    <property type="match status" value="1"/>
</dbReference>
<evidence type="ECO:0000313" key="3">
    <source>
        <dbReference type="Proteomes" id="UP000613030"/>
    </source>
</evidence>
<organism evidence="2 3">
    <name type="scientific">Chryseolinea lacunae</name>
    <dbReference type="NCBI Taxonomy" id="2801331"/>
    <lineage>
        <taxon>Bacteria</taxon>
        <taxon>Pseudomonadati</taxon>
        <taxon>Bacteroidota</taxon>
        <taxon>Cytophagia</taxon>
        <taxon>Cytophagales</taxon>
        <taxon>Fulvivirgaceae</taxon>
        <taxon>Chryseolinea</taxon>
    </lineage>
</organism>